<keyword evidence="3" id="KW-1185">Reference proteome</keyword>
<evidence type="ECO:0000313" key="3">
    <source>
        <dbReference type="Proteomes" id="UP000184536"/>
    </source>
</evidence>
<dbReference type="OrthoDB" id="1954072at2"/>
<feature type="region of interest" description="Disordered" evidence="1">
    <location>
        <begin position="55"/>
        <end position="79"/>
    </location>
</feature>
<sequence length="236" mass="26905">MNDFLPIPYEDLTLSEQEMSIAQWNNPGNKRILLFLIPVFFLWYMKNKGLQPFSQENEKPLLPRPQPIPRPQVQPSASQGLDPALLDKLTLMLDSVKKINNISGVMRSMPRAGNSANKLNLGVIKEFVDIFGSHLGEDQKAQLKNVANMVTMVEKVREIKTKMDEQKKLSTEQSGDYTDQISNMLEVIKPILPEEQAKNIDNVKKMAQMMKLMSALDAHQSDDENDQKDSLEEDEY</sequence>
<protein>
    <submittedName>
        <fullName evidence="2">Uncharacterized protein</fullName>
    </submittedName>
</protein>
<reference evidence="3" key="1">
    <citation type="submission" date="2016-11" db="EMBL/GenBank/DDBJ databases">
        <authorList>
            <person name="Varghese N."/>
            <person name="Submissions S."/>
        </authorList>
    </citation>
    <scope>NUCLEOTIDE SEQUENCE [LARGE SCALE GENOMIC DNA]</scope>
    <source>
        <strain evidence="3">DSM 17957</strain>
    </source>
</reference>
<organism evidence="2 3">
    <name type="scientific">Geosporobacter subterraneus DSM 17957</name>
    <dbReference type="NCBI Taxonomy" id="1121919"/>
    <lineage>
        <taxon>Bacteria</taxon>
        <taxon>Bacillati</taxon>
        <taxon>Bacillota</taxon>
        <taxon>Clostridia</taxon>
        <taxon>Peptostreptococcales</taxon>
        <taxon>Thermotaleaceae</taxon>
        <taxon>Geosporobacter</taxon>
    </lineage>
</organism>
<evidence type="ECO:0000313" key="2">
    <source>
        <dbReference type="EMBL" id="SHJ06315.1"/>
    </source>
</evidence>
<name>A0A1M6G8J7_9FIRM</name>
<dbReference type="EMBL" id="FQZV01000013">
    <property type="protein sequence ID" value="SHJ06315.1"/>
    <property type="molecule type" value="Genomic_DNA"/>
</dbReference>
<evidence type="ECO:0000256" key="1">
    <source>
        <dbReference type="SAM" id="MobiDB-lite"/>
    </source>
</evidence>
<accession>A0A1M6G8J7</accession>
<dbReference type="RefSeq" id="WP_110940453.1">
    <property type="nucleotide sequence ID" value="NZ_FQZV01000013.1"/>
</dbReference>
<feature type="region of interest" description="Disordered" evidence="1">
    <location>
        <begin position="214"/>
        <end position="236"/>
    </location>
</feature>
<gene>
    <name evidence="2" type="ORF">SAMN02745975_01215</name>
</gene>
<dbReference type="AlphaFoldDB" id="A0A1M6G8J7"/>
<proteinExistence type="predicted"/>
<feature type="compositionally biased region" description="Pro residues" evidence="1">
    <location>
        <begin position="62"/>
        <end position="72"/>
    </location>
</feature>
<feature type="compositionally biased region" description="Basic and acidic residues" evidence="1">
    <location>
        <begin position="219"/>
        <end position="230"/>
    </location>
</feature>
<dbReference type="Proteomes" id="UP000184536">
    <property type="component" value="Unassembled WGS sequence"/>
</dbReference>